<evidence type="ECO:0000313" key="1">
    <source>
        <dbReference type="EMBL" id="CAG8525794.1"/>
    </source>
</evidence>
<evidence type="ECO:0000313" key="2">
    <source>
        <dbReference type="Proteomes" id="UP000789860"/>
    </source>
</evidence>
<sequence>MSSQPLVYVHDKEIVFVEQNDLQQKKKESSLFSSFKVFKLKGILNENDLYNAIFPRGKKNFRIETSNYTGESTKNATSKLLHFSENGLSDWFPTDSMTLKTIYPSINDQIISSSTNLQNDVSNYQVIDEEKLRADIKSLSEELKLKRQNYPDNIFDKLFYDTFRRRDMSVSLNDLKSEFFNHLDSVQLFLGVKKEIQDNDMLCPDKIQETIIRYMFKSLEYHLFDITLNSIFESYQELQSVDQSIKIIFEEEKPKIRNMTSNMEICRLSIFCEATICLLELIKHISVKCDEQVKRLEGQSKSLTTKLLIGAGTLALAVGSGILYASYIKDSKKDSKNNSKNDSNNDNSSFEKYAKGAAIAAVGGLSVFGGGLYVLSDLQTTVSRITDTLKQLRHLHDQLNDWSFHGKRYLDWDYEEMCEYKSHLFSQFSDIKEQCKKLDSVLDY</sequence>
<dbReference type="EMBL" id="CAJVPM010005584">
    <property type="protein sequence ID" value="CAG8525794.1"/>
    <property type="molecule type" value="Genomic_DNA"/>
</dbReference>
<reference evidence="1" key="1">
    <citation type="submission" date="2021-06" db="EMBL/GenBank/DDBJ databases">
        <authorList>
            <person name="Kallberg Y."/>
            <person name="Tangrot J."/>
            <person name="Rosling A."/>
        </authorList>
    </citation>
    <scope>NUCLEOTIDE SEQUENCE</scope>
    <source>
        <strain evidence="1">AU212A</strain>
    </source>
</reference>
<comment type="caution">
    <text evidence="1">The sequence shown here is derived from an EMBL/GenBank/DDBJ whole genome shotgun (WGS) entry which is preliminary data.</text>
</comment>
<keyword evidence="2" id="KW-1185">Reference proteome</keyword>
<gene>
    <name evidence="1" type="ORF">SCALOS_LOCUS4253</name>
</gene>
<proteinExistence type="predicted"/>
<accession>A0ACA9LEB7</accession>
<dbReference type="Proteomes" id="UP000789860">
    <property type="component" value="Unassembled WGS sequence"/>
</dbReference>
<protein>
    <submittedName>
        <fullName evidence="1">8077_t:CDS:1</fullName>
    </submittedName>
</protein>
<organism evidence="1 2">
    <name type="scientific">Scutellospora calospora</name>
    <dbReference type="NCBI Taxonomy" id="85575"/>
    <lineage>
        <taxon>Eukaryota</taxon>
        <taxon>Fungi</taxon>
        <taxon>Fungi incertae sedis</taxon>
        <taxon>Mucoromycota</taxon>
        <taxon>Glomeromycotina</taxon>
        <taxon>Glomeromycetes</taxon>
        <taxon>Diversisporales</taxon>
        <taxon>Gigasporaceae</taxon>
        <taxon>Scutellospora</taxon>
    </lineage>
</organism>
<name>A0ACA9LEB7_9GLOM</name>